<evidence type="ECO:0000256" key="1">
    <source>
        <dbReference type="SAM" id="MobiDB-lite"/>
    </source>
</evidence>
<sequence length="599" mass="62456">MPSASMLPAKPLDKAAHHAKPAKAASAPVVSGLAAADVASLLLALSSQVSSLAEEISSTRAELRALPSGVTGPSSLAKVVAGPSATVTRADVHAVQDGDEIIPLPLGVPSPGGSLSQGMSATRVSGFSGESVARLQAKVATGIALTGESSDTLSGHRRSVGRSGGGRDTVERTEGSVLPAVSLGIGQAVRLPLPPSGQEEDSRDGSLFDYGSQAGGQLPDCTDVQEDCLDDGASVLGDDAGFRLPSKLGSAVALAAETASKYFEEGVVEIKSQLAPPPSAWGDFRGDKNTKGSFKFIESPSLAFEMSKVLVKGWSRGLPAVPLLAQHSEAPEAAAPWLAKVVQQVPCSASLRNFKLVVNPVRLIDSYSLPKSILLVTPELASLREDGYSKERSVPCTEASLMSLEETGRSLLELASVSESLQRSLSRSIALSLDPFEFRYDASTEDVTTLLATLARVSQEQMTLSARLYTYAVHSRRSAFLTGSRIRDKVTIDALKISPVMDGSLLGRASLDALHKETQEARDLAIANIAHQGFQKPQGKPQVQGKAQSSSAAAVKTQSQSSASRGRGRGASSQKRGSFGGGRGASPTPNDVLPNFRSR</sequence>
<dbReference type="Proteomes" id="UP001374579">
    <property type="component" value="Unassembled WGS sequence"/>
</dbReference>
<protein>
    <submittedName>
        <fullName evidence="2">Uncharacterized protein</fullName>
    </submittedName>
</protein>
<feature type="compositionally biased region" description="Low complexity" evidence="1">
    <location>
        <begin position="533"/>
        <end position="548"/>
    </location>
</feature>
<comment type="caution">
    <text evidence="2">The sequence shown here is derived from an EMBL/GenBank/DDBJ whole genome shotgun (WGS) entry which is preliminary data.</text>
</comment>
<proteinExistence type="predicted"/>
<feature type="region of interest" description="Disordered" evidence="1">
    <location>
        <begin position="533"/>
        <end position="599"/>
    </location>
</feature>
<evidence type="ECO:0000313" key="2">
    <source>
        <dbReference type="EMBL" id="KAK7101728.1"/>
    </source>
</evidence>
<feature type="region of interest" description="Disordered" evidence="1">
    <location>
        <begin position="148"/>
        <end position="174"/>
    </location>
</feature>
<feature type="compositionally biased region" description="Low complexity" evidence="1">
    <location>
        <begin position="558"/>
        <end position="577"/>
    </location>
</feature>
<feature type="region of interest" description="Disordered" evidence="1">
    <location>
        <begin position="1"/>
        <end position="23"/>
    </location>
</feature>
<gene>
    <name evidence="2" type="ORF">V1264_020065</name>
</gene>
<keyword evidence="3" id="KW-1185">Reference proteome</keyword>
<accession>A0AAN9BAH6</accession>
<dbReference type="EMBL" id="JBAMIC010000010">
    <property type="protein sequence ID" value="KAK7101728.1"/>
    <property type="molecule type" value="Genomic_DNA"/>
</dbReference>
<reference evidence="2 3" key="1">
    <citation type="submission" date="2024-02" db="EMBL/GenBank/DDBJ databases">
        <title>Chromosome-scale genome assembly of the rough periwinkle Littorina saxatilis.</title>
        <authorList>
            <person name="De Jode A."/>
            <person name="Faria R."/>
            <person name="Formenti G."/>
            <person name="Sims Y."/>
            <person name="Smith T.P."/>
            <person name="Tracey A."/>
            <person name="Wood J.M.D."/>
            <person name="Zagrodzka Z.B."/>
            <person name="Johannesson K."/>
            <person name="Butlin R.K."/>
            <person name="Leder E.H."/>
        </authorList>
    </citation>
    <scope>NUCLEOTIDE SEQUENCE [LARGE SCALE GENOMIC DNA]</scope>
    <source>
        <strain evidence="2">Snail1</strain>
        <tissue evidence="2">Muscle</tissue>
    </source>
</reference>
<dbReference type="AlphaFoldDB" id="A0AAN9BAH6"/>
<name>A0AAN9BAH6_9CAEN</name>
<feature type="region of interest" description="Disordered" evidence="1">
    <location>
        <begin position="189"/>
        <end position="212"/>
    </location>
</feature>
<evidence type="ECO:0000313" key="3">
    <source>
        <dbReference type="Proteomes" id="UP001374579"/>
    </source>
</evidence>
<organism evidence="2 3">
    <name type="scientific">Littorina saxatilis</name>
    <dbReference type="NCBI Taxonomy" id="31220"/>
    <lineage>
        <taxon>Eukaryota</taxon>
        <taxon>Metazoa</taxon>
        <taxon>Spiralia</taxon>
        <taxon>Lophotrochozoa</taxon>
        <taxon>Mollusca</taxon>
        <taxon>Gastropoda</taxon>
        <taxon>Caenogastropoda</taxon>
        <taxon>Littorinimorpha</taxon>
        <taxon>Littorinoidea</taxon>
        <taxon>Littorinidae</taxon>
        <taxon>Littorina</taxon>
    </lineage>
</organism>